<evidence type="ECO:0000256" key="4">
    <source>
        <dbReference type="ARBA" id="ARBA00022692"/>
    </source>
</evidence>
<evidence type="ECO:0000313" key="11">
    <source>
        <dbReference type="EMBL" id="QGA73890.1"/>
    </source>
</evidence>
<dbReference type="Gene3D" id="1.10.287.3510">
    <property type="match status" value="1"/>
</dbReference>
<evidence type="ECO:0000256" key="9">
    <source>
        <dbReference type="ARBA" id="ARBA00031586"/>
    </source>
</evidence>
<keyword evidence="5" id="KW-1278">Translocase</keyword>
<evidence type="ECO:0000256" key="5">
    <source>
        <dbReference type="ARBA" id="ARBA00022967"/>
    </source>
</evidence>
<keyword evidence="6 10" id="KW-1133">Transmembrane helix</keyword>
<organism evidence="11">
    <name type="scientific">Marenzelleria neglecta</name>
    <name type="common">Red-gilled mud worm</name>
    <dbReference type="NCBI Taxonomy" id="361650"/>
    <lineage>
        <taxon>Eukaryota</taxon>
        <taxon>Metazoa</taxon>
        <taxon>Spiralia</taxon>
        <taxon>Lophotrochozoa</taxon>
        <taxon>Annelida</taxon>
        <taxon>Polychaeta</taxon>
        <taxon>Sedentaria</taxon>
        <taxon>Canalipalpata</taxon>
        <taxon>Spionida</taxon>
        <taxon>Spionidae</taxon>
        <taxon>Marenzelleria</taxon>
    </lineage>
</organism>
<dbReference type="AlphaFoldDB" id="A0A5Q0U0A0"/>
<evidence type="ECO:0000256" key="8">
    <source>
        <dbReference type="ARBA" id="ARBA00023136"/>
    </source>
</evidence>
<evidence type="ECO:0000256" key="3">
    <source>
        <dbReference type="ARBA" id="ARBA00016612"/>
    </source>
</evidence>
<dbReference type="GO" id="GO:0016020">
    <property type="term" value="C:membrane"/>
    <property type="evidence" value="ECO:0007669"/>
    <property type="project" value="UniProtKB-SubCell"/>
</dbReference>
<accession>A0A5Q0U0A0</accession>
<evidence type="ECO:0000256" key="1">
    <source>
        <dbReference type="ARBA" id="ARBA00004141"/>
    </source>
</evidence>
<evidence type="ECO:0000256" key="6">
    <source>
        <dbReference type="ARBA" id="ARBA00022989"/>
    </source>
</evidence>
<geneLocation type="mitochondrion" evidence="11"/>
<feature type="transmembrane region" description="Helical" evidence="10">
    <location>
        <begin position="15"/>
        <end position="40"/>
    </location>
</feature>
<evidence type="ECO:0000256" key="2">
    <source>
        <dbReference type="ARBA" id="ARBA00010519"/>
    </source>
</evidence>
<dbReference type="InterPro" id="IPR039428">
    <property type="entry name" value="NUOK/Mnh_C1-like"/>
</dbReference>
<keyword evidence="7" id="KW-0520">NAD</keyword>
<comment type="subcellular location">
    <subcellularLocation>
        <location evidence="1">Membrane</location>
        <topology evidence="1">Multi-pass membrane protein</topology>
    </subcellularLocation>
</comment>
<keyword evidence="11" id="KW-0496">Mitochondrion</keyword>
<evidence type="ECO:0000256" key="7">
    <source>
        <dbReference type="ARBA" id="ARBA00023027"/>
    </source>
</evidence>
<gene>
    <name evidence="11" type="primary">nad4L</name>
</gene>
<protein>
    <recommendedName>
        <fullName evidence="3">NADH-ubiquinone oxidoreductase chain 4L</fullName>
    </recommendedName>
    <alternativeName>
        <fullName evidence="9">NADH dehydrogenase subunit 4L</fullName>
    </alternativeName>
</protein>
<keyword evidence="4 10" id="KW-0812">Transmembrane</keyword>
<feature type="transmembrane region" description="Helical" evidence="10">
    <location>
        <begin position="46"/>
        <end position="70"/>
    </location>
</feature>
<evidence type="ECO:0000256" key="10">
    <source>
        <dbReference type="SAM" id="Phobius"/>
    </source>
</evidence>
<keyword evidence="8 10" id="KW-0472">Membrane</keyword>
<sequence>MTLTSLLNYVLQRKYILMALLSLEAAILSLALLVTLSLSASPFGDLFLCLVILTLGACEASVALAILVLMTRSYGSDMIKSLSSNKC</sequence>
<dbReference type="EMBL" id="MK120303">
    <property type="protein sequence ID" value="QGA73890.1"/>
    <property type="molecule type" value="Genomic_DNA"/>
</dbReference>
<name>A0A5Q0U0A0_MARNE</name>
<reference evidence="11" key="1">
    <citation type="submission" date="2018-11" db="EMBL/GenBank/DDBJ databases">
        <title>Mitogenome of the invasive worm Marenzelleria neglecta.</title>
        <authorList>
            <person name="Gastineau R."/>
        </authorList>
    </citation>
    <scope>NUCLEOTIDE SEQUENCE</scope>
</reference>
<comment type="similarity">
    <text evidence="2">Belongs to the complex I subunit 4L family.</text>
</comment>
<proteinExistence type="inferred from homology"/>
<dbReference type="Pfam" id="PF00420">
    <property type="entry name" value="Oxidored_q2"/>
    <property type="match status" value="1"/>
</dbReference>